<evidence type="ECO:0000313" key="4">
    <source>
        <dbReference type="EMBL" id="CAK9180178.1"/>
    </source>
</evidence>
<dbReference type="PANTHER" id="PTHR13620">
    <property type="entry name" value="3-5 EXONUCLEASE"/>
    <property type="match status" value="1"/>
</dbReference>
<evidence type="ECO:0000313" key="5">
    <source>
        <dbReference type="Proteomes" id="UP001642360"/>
    </source>
</evidence>
<name>A0ABC8S7K1_9AQUA</name>
<keyword evidence="2" id="KW-0378">Hydrolase</keyword>
<keyword evidence="1" id="KW-0540">Nuclease</keyword>
<dbReference type="Gene3D" id="3.30.420.10">
    <property type="entry name" value="Ribonuclease H-like superfamily/Ribonuclease H"/>
    <property type="match status" value="1"/>
</dbReference>
<dbReference type="AlphaFoldDB" id="A0ABC8S7K1"/>
<evidence type="ECO:0000313" key="3">
    <source>
        <dbReference type="EMBL" id="CAK9152852.1"/>
    </source>
</evidence>
<comment type="caution">
    <text evidence="3">The sequence shown here is derived from an EMBL/GenBank/DDBJ whole genome shotgun (WGS) entry which is preliminary data.</text>
</comment>
<dbReference type="EMBL" id="CAUOFW020002303">
    <property type="protein sequence ID" value="CAK9152852.1"/>
    <property type="molecule type" value="Genomic_DNA"/>
</dbReference>
<evidence type="ECO:0000256" key="1">
    <source>
        <dbReference type="ARBA" id="ARBA00022722"/>
    </source>
</evidence>
<dbReference type="SUPFAM" id="SSF53098">
    <property type="entry name" value="Ribonuclease H-like"/>
    <property type="match status" value="1"/>
</dbReference>
<dbReference type="EMBL" id="CAUOFW020007674">
    <property type="protein sequence ID" value="CAK9180178.1"/>
    <property type="molecule type" value="Genomic_DNA"/>
</dbReference>
<accession>A0ABC8S7K1</accession>
<organism evidence="3 5">
    <name type="scientific">Ilex paraguariensis</name>
    <name type="common">yerba mate</name>
    <dbReference type="NCBI Taxonomy" id="185542"/>
    <lineage>
        <taxon>Eukaryota</taxon>
        <taxon>Viridiplantae</taxon>
        <taxon>Streptophyta</taxon>
        <taxon>Embryophyta</taxon>
        <taxon>Tracheophyta</taxon>
        <taxon>Spermatophyta</taxon>
        <taxon>Magnoliopsida</taxon>
        <taxon>eudicotyledons</taxon>
        <taxon>Gunneridae</taxon>
        <taxon>Pentapetalae</taxon>
        <taxon>asterids</taxon>
        <taxon>campanulids</taxon>
        <taxon>Aquifoliales</taxon>
        <taxon>Aquifoliaceae</taxon>
        <taxon>Ilex</taxon>
    </lineage>
</organism>
<dbReference type="InterPro" id="IPR012337">
    <property type="entry name" value="RNaseH-like_sf"/>
</dbReference>
<dbReference type="GO" id="GO:0008408">
    <property type="term" value="F:3'-5' exonuclease activity"/>
    <property type="evidence" value="ECO:0007669"/>
    <property type="project" value="UniProtKB-ARBA"/>
</dbReference>
<proteinExistence type="predicted"/>
<evidence type="ECO:0000256" key="2">
    <source>
        <dbReference type="ARBA" id="ARBA00022801"/>
    </source>
</evidence>
<dbReference type="PANTHER" id="PTHR13620:SF80">
    <property type="entry name" value="3'-5' EXONUCLEASE DOMAIN-CONTAINING PROTEIN"/>
    <property type="match status" value="1"/>
</dbReference>
<dbReference type="Proteomes" id="UP001642360">
    <property type="component" value="Unassembled WGS sequence"/>
</dbReference>
<protein>
    <submittedName>
        <fullName evidence="3">Uncharacterized protein</fullName>
    </submittedName>
</protein>
<keyword evidence="5" id="KW-1185">Reference proteome</keyword>
<dbReference type="InterPro" id="IPR036397">
    <property type="entry name" value="RNaseH_sf"/>
</dbReference>
<dbReference type="InterPro" id="IPR051132">
    <property type="entry name" value="3-5_Exonuclease_domain"/>
</dbReference>
<sequence length="247" mass="29516">MEMSVEKHEEYDYHYKYDYHYRYDGYTVYVGDHRILTIYTESYDTATKWLKEVRKIHCNNKHNTLLVGVYVDRQFLSYERHGLKDSPYDLISLCIGSHCLIYRLLHPEHYRTPRILETFFTDPAVIAVGMNMVSVAKKLMWDHGIKFVNPVDLNTMAMKGMKRDDLDIGRYDLDRLAKVVLGKRWDIVRPKQPVEWYERDEMLTVEKVMFVTVDTYFYYRIGSELLDMMNCLHPLPSSLKTKKNKKK</sequence>
<reference evidence="3 5" key="1">
    <citation type="submission" date="2024-02" db="EMBL/GenBank/DDBJ databases">
        <authorList>
            <person name="Vignale AGUSTIN F."/>
            <person name="Sosa J E."/>
            <person name="Modenutti C."/>
        </authorList>
    </citation>
    <scope>NUCLEOTIDE SEQUENCE [LARGE SCALE GENOMIC DNA]</scope>
</reference>
<gene>
    <name evidence="3" type="ORF">ILEXP_LOCUS21086</name>
    <name evidence="4" type="ORF">ILEXP_LOCUS50156</name>
</gene>